<feature type="domain" description="AAA" evidence="1">
    <location>
        <begin position="122"/>
        <end position="309"/>
    </location>
</feature>
<dbReference type="Pfam" id="PF13614">
    <property type="entry name" value="AAA_31"/>
    <property type="match status" value="1"/>
</dbReference>
<proteinExistence type="predicted"/>
<dbReference type="PANTHER" id="PTHR13696">
    <property type="entry name" value="P-LOOP CONTAINING NUCLEOSIDE TRIPHOSPHATE HYDROLASE"/>
    <property type="match status" value="1"/>
</dbReference>
<gene>
    <name evidence="2" type="primary">sopA</name>
    <name evidence="2" type="ORF">GCM10023116_15880</name>
</gene>
<evidence type="ECO:0000259" key="1">
    <source>
        <dbReference type="Pfam" id="PF13614"/>
    </source>
</evidence>
<sequence length="426" mass="48372">MSDFMLKYLEDIEAIHERGTNFLRNLEATMREDRANHVLDDSSDVVRNRVMNRRWRIQDVASLVGVNSTTIARKEKNGQLSPPDMYECNGSQRRLGYTLSQINDIRSHYNLIPSRGNGQPCVLSIQNFKGGSWKTTLTLLLGQWLALQGYRVLFIDSDPQGTLSFCMGQRPDYDTSYEDTIAPYLIMDSEYGYEDLKYAVKKTHWPNIDIIGSNLGNADIDIQFPQLLYAAQTPSEMEFLLNRFRQGIETVYDDYDVVLIDGTPSLSTTTICQFSAGDVCIMPVPAQMLDFASTLQFIQSTAQNVRSYIDNGIDIALPDIYTMITRFSERSYAEGITQVIKQTFGGYCLPNPLHKNDEIGKRDSLMCTIYEEVSKNINNRSSYNRALNMLEQAFTPILRDIIQPFWFSTAVDSQQDNELQVEGAGA</sequence>
<evidence type="ECO:0000313" key="3">
    <source>
        <dbReference type="Proteomes" id="UP001500604"/>
    </source>
</evidence>
<dbReference type="Gene3D" id="3.40.50.300">
    <property type="entry name" value="P-loop containing nucleotide triphosphate hydrolases"/>
    <property type="match status" value="1"/>
</dbReference>
<dbReference type="EMBL" id="BAABFL010000130">
    <property type="protein sequence ID" value="GAA4649314.1"/>
    <property type="molecule type" value="Genomic_DNA"/>
</dbReference>
<dbReference type="InterPro" id="IPR050678">
    <property type="entry name" value="DNA_Partitioning_ATPase"/>
</dbReference>
<evidence type="ECO:0000313" key="2">
    <source>
        <dbReference type="EMBL" id="GAA4649314.1"/>
    </source>
</evidence>
<reference evidence="3" key="1">
    <citation type="journal article" date="2019" name="Int. J. Syst. Evol. Microbiol.">
        <title>The Global Catalogue of Microorganisms (GCM) 10K type strain sequencing project: providing services to taxonomists for standard genome sequencing and annotation.</title>
        <authorList>
            <consortium name="The Broad Institute Genomics Platform"/>
            <consortium name="The Broad Institute Genome Sequencing Center for Infectious Disease"/>
            <person name="Wu L."/>
            <person name="Ma J."/>
        </authorList>
    </citation>
    <scope>NUCLEOTIDE SEQUENCE [LARGE SCALE GENOMIC DNA]</scope>
    <source>
        <strain evidence="3">JCM 17805</strain>
    </source>
</reference>
<comment type="caution">
    <text evidence="2">The sequence shown here is derived from an EMBL/GenBank/DDBJ whole genome shotgun (WGS) entry which is preliminary data.</text>
</comment>
<dbReference type="Proteomes" id="UP001500604">
    <property type="component" value="Unassembled WGS sequence"/>
</dbReference>
<accession>A0ABP8V000</accession>
<dbReference type="SUPFAM" id="SSF52540">
    <property type="entry name" value="P-loop containing nucleoside triphosphate hydrolases"/>
    <property type="match status" value="1"/>
</dbReference>
<protein>
    <submittedName>
        <fullName evidence="2">Plasmid-partitioning protein SopA</fullName>
    </submittedName>
</protein>
<dbReference type="InterPro" id="IPR027417">
    <property type="entry name" value="P-loop_NTPase"/>
</dbReference>
<keyword evidence="3" id="KW-1185">Reference proteome</keyword>
<dbReference type="PANTHER" id="PTHR13696:SF52">
    <property type="entry name" value="PARA FAMILY PROTEIN CT_582"/>
    <property type="match status" value="1"/>
</dbReference>
<organism evidence="2 3">
    <name type="scientific">Kistimonas scapharcae</name>
    <dbReference type="NCBI Taxonomy" id="1036133"/>
    <lineage>
        <taxon>Bacteria</taxon>
        <taxon>Pseudomonadati</taxon>
        <taxon>Pseudomonadota</taxon>
        <taxon>Gammaproteobacteria</taxon>
        <taxon>Oceanospirillales</taxon>
        <taxon>Endozoicomonadaceae</taxon>
        <taxon>Kistimonas</taxon>
    </lineage>
</organism>
<dbReference type="CDD" id="cd02042">
    <property type="entry name" value="ParAB_family"/>
    <property type="match status" value="1"/>
</dbReference>
<dbReference type="InterPro" id="IPR025669">
    <property type="entry name" value="AAA_dom"/>
</dbReference>
<name>A0ABP8V000_9GAMM</name>
<dbReference type="RefSeq" id="WP_345195111.1">
    <property type="nucleotide sequence ID" value="NZ_BAABFL010000130.1"/>
</dbReference>